<comment type="caution">
    <text evidence="2">The sequence shown here is derived from an EMBL/GenBank/DDBJ whole genome shotgun (WGS) entry which is preliminary data.</text>
</comment>
<sequence length="73" mass="8419">MQRRNERLVALFLVGAVLLNYPLLSLFATDGMVFGLPVLVVYLFVIWAVIIFCTWLVLRPKKDDRDRGQRNAP</sequence>
<dbReference type="Proteomes" id="UP001205843">
    <property type="component" value="Unassembled WGS sequence"/>
</dbReference>
<reference evidence="2" key="1">
    <citation type="submission" date="2022-03" db="EMBL/GenBank/DDBJ databases">
        <title>Genomic Encyclopedia of Type Strains, Phase III (KMG-III): the genomes of soil and plant-associated and newly described type strains.</title>
        <authorList>
            <person name="Whitman W."/>
        </authorList>
    </citation>
    <scope>NUCLEOTIDE SEQUENCE</scope>
    <source>
        <strain evidence="2">ANL 6-2</strain>
    </source>
</reference>
<evidence type="ECO:0000313" key="2">
    <source>
        <dbReference type="EMBL" id="MCP1674755.1"/>
    </source>
</evidence>
<proteinExistence type="predicted"/>
<evidence type="ECO:0000313" key="3">
    <source>
        <dbReference type="Proteomes" id="UP001205843"/>
    </source>
</evidence>
<protein>
    <submittedName>
        <fullName evidence="2">Membrane-anchored protein</fullName>
    </submittedName>
</protein>
<accession>A0AAE3G2Q9</accession>
<dbReference type="AlphaFoldDB" id="A0AAE3G2Q9"/>
<keyword evidence="1" id="KW-1133">Transmembrane helix</keyword>
<gene>
    <name evidence="2" type="ORF">J2T57_001893</name>
</gene>
<keyword evidence="1" id="KW-0812">Transmembrane</keyword>
<evidence type="ECO:0000256" key="1">
    <source>
        <dbReference type="SAM" id="Phobius"/>
    </source>
</evidence>
<keyword evidence="3" id="KW-1185">Reference proteome</keyword>
<organism evidence="2 3">
    <name type="scientific">Natronocella acetinitrilica</name>
    <dbReference type="NCBI Taxonomy" id="414046"/>
    <lineage>
        <taxon>Bacteria</taxon>
        <taxon>Pseudomonadati</taxon>
        <taxon>Pseudomonadota</taxon>
        <taxon>Gammaproteobacteria</taxon>
        <taxon>Chromatiales</taxon>
        <taxon>Ectothiorhodospiraceae</taxon>
        <taxon>Natronocella</taxon>
    </lineage>
</organism>
<name>A0AAE3G2Q9_9GAMM</name>
<dbReference type="EMBL" id="JALJXV010000004">
    <property type="protein sequence ID" value="MCP1674755.1"/>
    <property type="molecule type" value="Genomic_DNA"/>
</dbReference>
<dbReference type="RefSeq" id="WP_253477109.1">
    <property type="nucleotide sequence ID" value="NZ_JALJXV010000004.1"/>
</dbReference>
<feature type="transmembrane region" description="Helical" evidence="1">
    <location>
        <begin position="37"/>
        <end position="58"/>
    </location>
</feature>
<keyword evidence="1" id="KW-0472">Membrane</keyword>